<evidence type="ECO:0000256" key="7">
    <source>
        <dbReference type="SAM" id="MobiDB-lite"/>
    </source>
</evidence>
<dbReference type="InterPro" id="IPR043128">
    <property type="entry name" value="Rev_trsase/Diguanyl_cyclase"/>
</dbReference>
<feature type="domain" description="Integrase catalytic" evidence="9">
    <location>
        <begin position="978"/>
        <end position="1103"/>
    </location>
</feature>
<dbReference type="GO" id="GO:0004519">
    <property type="term" value="F:endonuclease activity"/>
    <property type="evidence" value="ECO:0007669"/>
    <property type="project" value="UniProtKB-KW"/>
</dbReference>
<evidence type="ECO:0000256" key="5">
    <source>
        <dbReference type="ARBA" id="ARBA00022801"/>
    </source>
</evidence>
<sequence>MSTRSGGRGHSRGLRSVKAGSSESGHMSNVGVEEAPASPVAEREPYDRAAATEDAVSQAMLRILERVVGPNNGTRSRGSIAERLRANGAEIFKGVAGMAPNVAEYWLEATERIMDDLDCTAEQKLKGVISLLREEAYQWWLIGDKLVAKYEAGFLRLSRYAKGIVATDYERCVRFEDGLRDNLRVLIAPQRERDFAVLLEEAKIAEEVKHTKCLNREKEKGKNKQDMEAMGARQRPTRRARVNGPVRAVAPVAVSNTRIPPCEVCGKGHTGESWRRIGACLSCGSMEHKIRECPRRPNQDRADSRGQAEARQPALAYVARRREEGDAPDVITGTFLIRELPYIALIDVESTHSYITCNRTETVGVECETVENEMAVLSPLGQSVEVNKLFRNVPLVVQHGLVDEAPSNSRLCWEEDGVKNYGRKGCEAYLANISNLESKSFTANDLKTVKEFLDVFSEELPGLPPNREMELPGTAPVSITPYRMAPKELVELKTQIQELLDRGFIRPNVSPWGAPVLFVKKKDKSMRMCIDYRQINKLPIKNKYPLPRIDDLFDQLRGTSIFSKIDLCLGHHQLRVKEVDVHKIAFRTRYGHYEFLVMPFGLTNAPTTFMDLMNRVFQPYLDQFVVVFIDDILVYSRTEVDHDAHLRIVLQILREKQLYAKFSKCEFWLREVTFLGHVVSAEGIRDDPRKQESFEKFKKVLTEAPMLIQPEPVKEFTVYSDAPHVGLGCVLMQEGKVVAYASRQLKTHEGNYPTHELELAAVVFALKIWRHYLYGEKCIIYTDHKNLKFLLTQKELNLWQRRWIELLKDYDCTIEYHPGKANVVADTLNHRVILDLKAMFARLSLYDDGSLLAEFQVKPLWVEQIKVKQSLDETLSSRFKNIENGETTDFGINGDGLLCFRGRICVPRDEELRKPILREAHSSSYAMHPGVKAEHQLPSGLLQPIKIPLWKWEWVTMDFVSGLPLIPAKKDSVWTLRLHGVPVSIISDRDPHFTSRFWKKLHEALGTRLDFSTAFHPQTNGQPERVIQVLEDMLTGCLGERRVLGPELVANTEDKVRLIQDRLKEAVDRQKSYANLKRREIEYAVGDLVFPKVSPWKKVLRFGRKGKLSPRFIGPYRVLKRIGPVAYQLELPSKLNQIHDVFHVSMLRRYHSDPSHTVSVEEIKVRPDLTFEEEPVQIIDQDVKVLRRKFVPLVKVLWRNHNAEEATWEPEEAMR</sequence>
<keyword evidence="11" id="KW-1185">Reference proteome</keyword>
<evidence type="ECO:0000256" key="4">
    <source>
        <dbReference type="ARBA" id="ARBA00022759"/>
    </source>
</evidence>
<evidence type="ECO:0000256" key="1">
    <source>
        <dbReference type="ARBA" id="ARBA00022679"/>
    </source>
</evidence>
<feature type="compositionally biased region" description="Basic and acidic residues" evidence="7">
    <location>
        <begin position="293"/>
        <end position="308"/>
    </location>
</feature>
<keyword evidence="1" id="KW-0808">Transferase</keyword>
<evidence type="ECO:0000259" key="8">
    <source>
        <dbReference type="PROSITE" id="PS50878"/>
    </source>
</evidence>
<dbReference type="PROSITE" id="PS50994">
    <property type="entry name" value="INTEGRASE"/>
    <property type="match status" value="1"/>
</dbReference>
<keyword evidence="2" id="KW-0548">Nucleotidyltransferase</keyword>
<dbReference type="Pfam" id="PF00078">
    <property type="entry name" value="RVT_1"/>
    <property type="match status" value="1"/>
</dbReference>
<dbReference type="Pfam" id="PF08284">
    <property type="entry name" value="RVP_2"/>
    <property type="match status" value="1"/>
</dbReference>
<feature type="domain" description="Reverse transcriptase" evidence="8">
    <location>
        <begin position="500"/>
        <end position="679"/>
    </location>
</feature>
<dbReference type="Pfam" id="PF24626">
    <property type="entry name" value="SH3_Tf2-1"/>
    <property type="match status" value="1"/>
</dbReference>
<dbReference type="Gene3D" id="3.10.20.370">
    <property type="match status" value="1"/>
</dbReference>
<dbReference type="GO" id="GO:0003676">
    <property type="term" value="F:nucleic acid binding"/>
    <property type="evidence" value="ECO:0007669"/>
    <property type="project" value="InterPro"/>
</dbReference>
<dbReference type="PANTHER" id="PTHR37984">
    <property type="entry name" value="PROTEIN CBG26694"/>
    <property type="match status" value="1"/>
</dbReference>
<reference evidence="11" key="1">
    <citation type="journal article" date="2019" name="Plant Biotechnol. J.">
        <title>Genome sequencing of the Australian wild diploid species Gossypium australe highlights disease resistance and delayed gland morphogenesis.</title>
        <authorList>
            <person name="Cai Y."/>
            <person name="Cai X."/>
            <person name="Wang Q."/>
            <person name="Wang P."/>
            <person name="Zhang Y."/>
            <person name="Cai C."/>
            <person name="Xu Y."/>
            <person name="Wang K."/>
            <person name="Zhou Z."/>
            <person name="Wang C."/>
            <person name="Geng S."/>
            <person name="Li B."/>
            <person name="Dong Q."/>
            <person name="Hou Y."/>
            <person name="Wang H."/>
            <person name="Ai P."/>
            <person name="Liu Z."/>
            <person name="Yi F."/>
            <person name="Sun M."/>
            <person name="An G."/>
            <person name="Cheng J."/>
            <person name="Zhang Y."/>
            <person name="Shi Q."/>
            <person name="Xie Y."/>
            <person name="Shi X."/>
            <person name="Chang Y."/>
            <person name="Huang F."/>
            <person name="Chen Y."/>
            <person name="Hong S."/>
            <person name="Mi L."/>
            <person name="Sun Q."/>
            <person name="Zhang L."/>
            <person name="Zhou B."/>
            <person name="Peng R."/>
            <person name="Zhang X."/>
            <person name="Liu F."/>
        </authorList>
    </citation>
    <scope>NUCLEOTIDE SEQUENCE [LARGE SCALE GENOMIC DNA]</scope>
    <source>
        <strain evidence="11">cv. PA1801</strain>
    </source>
</reference>
<dbReference type="Proteomes" id="UP000325315">
    <property type="component" value="Unassembled WGS sequence"/>
</dbReference>
<evidence type="ECO:0000259" key="9">
    <source>
        <dbReference type="PROSITE" id="PS50994"/>
    </source>
</evidence>
<proteinExistence type="predicted"/>
<dbReference type="SUPFAM" id="SSF56672">
    <property type="entry name" value="DNA/RNA polymerases"/>
    <property type="match status" value="1"/>
</dbReference>
<dbReference type="CDD" id="cd09274">
    <property type="entry name" value="RNase_HI_RT_Ty3"/>
    <property type="match status" value="1"/>
</dbReference>
<dbReference type="InterPro" id="IPR041373">
    <property type="entry name" value="RT_RNaseH"/>
</dbReference>
<dbReference type="InterPro" id="IPR036397">
    <property type="entry name" value="RNaseH_sf"/>
</dbReference>
<comment type="caution">
    <text evidence="10">The sequence shown here is derived from an EMBL/GenBank/DDBJ whole genome shotgun (WGS) entry which is preliminary data.</text>
</comment>
<dbReference type="PROSITE" id="PS50878">
    <property type="entry name" value="RT_POL"/>
    <property type="match status" value="1"/>
</dbReference>
<dbReference type="Gene3D" id="3.30.420.10">
    <property type="entry name" value="Ribonuclease H-like superfamily/Ribonuclease H"/>
    <property type="match status" value="1"/>
</dbReference>
<dbReference type="Gene3D" id="3.30.70.270">
    <property type="match status" value="1"/>
</dbReference>
<protein>
    <submittedName>
        <fullName evidence="10">DNA/RNA polymerases superfamily protein</fullName>
    </submittedName>
</protein>
<gene>
    <name evidence="10" type="ORF">EPI10_024034</name>
</gene>
<keyword evidence="6" id="KW-0695">RNA-directed DNA polymerase</keyword>
<evidence type="ECO:0000256" key="3">
    <source>
        <dbReference type="ARBA" id="ARBA00022722"/>
    </source>
</evidence>
<dbReference type="InterPro" id="IPR056924">
    <property type="entry name" value="SH3_Tf2-1"/>
</dbReference>
<keyword evidence="3" id="KW-0540">Nuclease</keyword>
<dbReference type="InterPro" id="IPR043502">
    <property type="entry name" value="DNA/RNA_pol_sf"/>
</dbReference>
<feature type="region of interest" description="Disordered" evidence="7">
    <location>
        <begin position="218"/>
        <end position="241"/>
    </location>
</feature>
<dbReference type="InterPro" id="IPR016197">
    <property type="entry name" value="Chromo-like_dom_sf"/>
</dbReference>
<dbReference type="SUPFAM" id="SSF54160">
    <property type="entry name" value="Chromo domain-like"/>
    <property type="match status" value="1"/>
</dbReference>
<evidence type="ECO:0000256" key="2">
    <source>
        <dbReference type="ARBA" id="ARBA00022695"/>
    </source>
</evidence>
<dbReference type="InterPro" id="IPR001584">
    <property type="entry name" value="Integrase_cat-core"/>
</dbReference>
<evidence type="ECO:0000313" key="10">
    <source>
        <dbReference type="EMBL" id="KAA3473672.1"/>
    </source>
</evidence>
<dbReference type="Pfam" id="PF17917">
    <property type="entry name" value="RT_RNaseH"/>
    <property type="match status" value="1"/>
</dbReference>
<evidence type="ECO:0000256" key="6">
    <source>
        <dbReference type="ARBA" id="ARBA00022918"/>
    </source>
</evidence>
<keyword evidence="4" id="KW-0255">Endonuclease</keyword>
<feature type="compositionally biased region" description="Basic and acidic residues" evidence="7">
    <location>
        <begin position="218"/>
        <end position="227"/>
    </location>
</feature>
<keyword evidence="5" id="KW-0378">Hydrolase</keyword>
<dbReference type="InterPro" id="IPR012337">
    <property type="entry name" value="RNaseH-like_sf"/>
</dbReference>
<name>A0A5B6VXL0_9ROSI</name>
<evidence type="ECO:0000313" key="11">
    <source>
        <dbReference type="Proteomes" id="UP000325315"/>
    </source>
</evidence>
<dbReference type="OrthoDB" id="992078at2759"/>
<dbReference type="Gene3D" id="3.10.10.10">
    <property type="entry name" value="HIV Type 1 Reverse Transcriptase, subunit A, domain 1"/>
    <property type="match status" value="1"/>
</dbReference>
<dbReference type="InterPro" id="IPR000477">
    <property type="entry name" value="RT_dom"/>
</dbReference>
<dbReference type="PANTHER" id="PTHR37984:SF5">
    <property type="entry name" value="PROTEIN NYNRIN-LIKE"/>
    <property type="match status" value="1"/>
</dbReference>
<feature type="region of interest" description="Disordered" evidence="7">
    <location>
        <begin position="1"/>
        <end position="51"/>
    </location>
</feature>
<dbReference type="GO" id="GO:0016787">
    <property type="term" value="F:hydrolase activity"/>
    <property type="evidence" value="ECO:0007669"/>
    <property type="project" value="UniProtKB-KW"/>
</dbReference>
<organism evidence="10 11">
    <name type="scientific">Gossypium australe</name>
    <dbReference type="NCBI Taxonomy" id="47621"/>
    <lineage>
        <taxon>Eukaryota</taxon>
        <taxon>Viridiplantae</taxon>
        <taxon>Streptophyta</taxon>
        <taxon>Embryophyta</taxon>
        <taxon>Tracheophyta</taxon>
        <taxon>Spermatophyta</taxon>
        <taxon>Magnoliopsida</taxon>
        <taxon>eudicotyledons</taxon>
        <taxon>Gunneridae</taxon>
        <taxon>Pentapetalae</taxon>
        <taxon>rosids</taxon>
        <taxon>malvids</taxon>
        <taxon>Malvales</taxon>
        <taxon>Malvaceae</taxon>
        <taxon>Malvoideae</taxon>
        <taxon>Gossypium</taxon>
    </lineage>
</organism>
<feature type="compositionally biased region" description="Basic and acidic residues" evidence="7">
    <location>
        <begin position="41"/>
        <end position="51"/>
    </location>
</feature>
<dbReference type="InterPro" id="IPR050951">
    <property type="entry name" value="Retrovirus_Pol_polyprotein"/>
</dbReference>
<accession>A0A5B6VXL0</accession>
<dbReference type="SUPFAM" id="SSF53098">
    <property type="entry name" value="Ribonuclease H-like"/>
    <property type="match status" value="1"/>
</dbReference>
<dbReference type="AlphaFoldDB" id="A0A5B6VXL0"/>
<feature type="region of interest" description="Disordered" evidence="7">
    <location>
        <begin position="293"/>
        <end position="312"/>
    </location>
</feature>
<dbReference type="CDD" id="cd01647">
    <property type="entry name" value="RT_LTR"/>
    <property type="match status" value="1"/>
</dbReference>
<dbReference type="GO" id="GO:0003964">
    <property type="term" value="F:RNA-directed DNA polymerase activity"/>
    <property type="evidence" value="ECO:0007669"/>
    <property type="project" value="UniProtKB-KW"/>
</dbReference>
<dbReference type="EMBL" id="SMMG02000005">
    <property type="protein sequence ID" value="KAA3473672.1"/>
    <property type="molecule type" value="Genomic_DNA"/>
</dbReference>
<dbReference type="GO" id="GO:0015074">
    <property type="term" value="P:DNA integration"/>
    <property type="evidence" value="ECO:0007669"/>
    <property type="project" value="InterPro"/>
</dbReference>